<organism evidence="1 2">
    <name type="scientific">Ambispora leptoticha</name>
    <dbReference type="NCBI Taxonomy" id="144679"/>
    <lineage>
        <taxon>Eukaryota</taxon>
        <taxon>Fungi</taxon>
        <taxon>Fungi incertae sedis</taxon>
        <taxon>Mucoromycota</taxon>
        <taxon>Glomeromycotina</taxon>
        <taxon>Glomeromycetes</taxon>
        <taxon>Archaeosporales</taxon>
        <taxon>Ambisporaceae</taxon>
        <taxon>Ambispora</taxon>
    </lineage>
</organism>
<feature type="non-terminal residue" evidence="1">
    <location>
        <position position="1"/>
    </location>
</feature>
<name>A0A9N9JAQ2_9GLOM</name>
<reference evidence="1" key="1">
    <citation type="submission" date="2021-06" db="EMBL/GenBank/DDBJ databases">
        <authorList>
            <person name="Kallberg Y."/>
            <person name="Tangrot J."/>
            <person name="Rosling A."/>
        </authorList>
    </citation>
    <scope>NUCLEOTIDE SEQUENCE</scope>
    <source>
        <strain evidence="1">FL130A</strain>
    </source>
</reference>
<dbReference type="EMBL" id="CAJVPS010051925">
    <property type="protein sequence ID" value="CAG8770239.1"/>
    <property type="molecule type" value="Genomic_DNA"/>
</dbReference>
<accession>A0A9N9JAQ2</accession>
<dbReference type="OrthoDB" id="2479928at2759"/>
<gene>
    <name evidence="1" type="ORF">ALEPTO_LOCUS14107</name>
</gene>
<keyword evidence="2" id="KW-1185">Reference proteome</keyword>
<dbReference type="Proteomes" id="UP000789508">
    <property type="component" value="Unassembled WGS sequence"/>
</dbReference>
<evidence type="ECO:0000313" key="2">
    <source>
        <dbReference type="Proteomes" id="UP000789508"/>
    </source>
</evidence>
<evidence type="ECO:0000313" key="1">
    <source>
        <dbReference type="EMBL" id="CAG8770239.1"/>
    </source>
</evidence>
<dbReference type="AlphaFoldDB" id="A0A9N9JAQ2"/>
<proteinExistence type="predicted"/>
<sequence>NKIIPKVELSIHPRHMYMSKLIDIKISETLNPSGQNMSTQ</sequence>
<feature type="non-terminal residue" evidence="1">
    <location>
        <position position="40"/>
    </location>
</feature>
<comment type="caution">
    <text evidence="1">The sequence shown here is derived from an EMBL/GenBank/DDBJ whole genome shotgun (WGS) entry which is preliminary data.</text>
</comment>
<protein>
    <submittedName>
        <fullName evidence="1">10468_t:CDS:1</fullName>
    </submittedName>
</protein>